<keyword evidence="2" id="KW-1185">Reference proteome</keyword>
<dbReference type="EMBL" id="BAAAMJ010000008">
    <property type="protein sequence ID" value="GAA1900414.1"/>
    <property type="molecule type" value="Genomic_DNA"/>
</dbReference>
<protein>
    <submittedName>
        <fullName evidence="1">PPE domain-containing protein</fullName>
    </submittedName>
</protein>
<name>A0ABN2NSB1_9ACTN</name>
<evidence type="ECO:0000313" key="2">
    <source>
        <dbReference type="Proteomes" id="UP001501303"/>
    </source>
</evidence>
<evidence type="ECO:0000313" key="1">
    <source>
        <dbReference type="EMBL" id="GAA1900414.1"/>
    </source>
</evidence>
<dbReference type="Proteomes" id="UP001501303">
    <property type="component" value="Unassembled WGS sequence"/>
</dbReference>
<gene>
    <name evidence="1" type="ORF">GCM10009716_07810</name>
</gene>
<accession>A0ABN2NSB1</accession>
<comment type="caution">
    <text evidence="1">The sequence shown here is derived from an EMBL/GenBank/DDBJ whole genome shotgun (WGS) entry which is preliminary data.</text>
</comment>
<sequence length="695" mass="76033">MSLSYEDLYHLRLGNLSEAVQAWGDTAQRLKEQAEEARTGMRAKAVAARWRGENAEVTRPFVITTAGRFAAAHAQAEGMHAILRDLHHALSLQQRKLLAAESEAAAQGLSIRRDGTVTIGSRAPLDPGEVAGREQAAEEISARVTGILRQVEITDAEHARALYHLAGSDGNDHFTGHTFESVGDSYELFGSEADRAASDFLGLVQSDRIRTVEGMEEAHSLLLPWSDDPDFAAAVALALGPEGTLLLWAELNDRQEVGKVTEDRVRAVANLHESLGNTIATATHVQSPEMKAWRDEVVAHGAGPVPMRSGIRVHGFQIMSSLMEHGDWDADFLNTYGNSLIAMEMESKVCWPGRGPGDFVSVLGDDFRHDPMTGFMSALSRDPSASLEFFGPHGHLERETITMQYLLRDRDMGSLLDEEVAQSGLVASRVAIGDALTAAATGLDPNGPESQEHTHTEANKQIVDRALRLLDEAGDDFAPEFRQPMARVLVNHGAAFIDTAGNTMVERPFSVRNLSGVVVQLSRDPVAYGILNGGINHQLFDSMADEATVVGQDLNPKNILDRAGKVVGFLGQGRHDALSVESDEEVSRAEWQARYAYHGIGGIVTFLPGAGDLVQREVDIRSQGWLEDEKKRLGVENEAENWDVREAREQQLEALADEWYRMYSDWADGETGYQTRFGRSQVIGAAANDGRDDTR</sequence>
<dbReference type="RefSeq" id="WP_344258854.1">
    <property type="nucleotide sequence ID" value="NZ_BAAAMJ010000008.1"/>
</dbReference>
<proteinExistence type="predicted"/>
<reference evidence="1 2" key="1">
    <citation type="journal article" date="2019" name="Int. J. Syst. Evol. Microbiol.">
        <title>The Global Catalogue of Microorganisms (GCM) 10K type strain sequencing project: providing services to taxonomists for standard genome sequencing and annotation.</title>
        <authorList>
            <consortium name="The Broad Institute Genomics Platform"/>
            <consortium name="The Broad Institute Genome Sequencing Center for Infectious Disease"/>
            <person name="Wu L."/>
            <person name="Ma J."/>
        </authorList>
    </citation>
    <scope>NUCLEOTIDE SEQUENCE [LARGE SCALE GENOMIC DNA]</scope>
    <source>
        <strain evidence="1 2">JCM 13581</strain>
    </source>
</reference>
<organism evidence="1 2">
    <name type="scientific">Streptomyces sodiiphilus</name>
    <dbReference type="NCBI Taxonomy" id="226217"/>
    <lineage>
        <taxon>Bacteria</taxon>
        <taxon>Bacillati</taxon>
        <taxon>Actinomycetota</taxon>
        <taxon>Actinomycetes</taxon>
        <taxon>Kitasatosporales</taxon>
        <taxon>Streptomycetaceae</taxon>
        <taxon>Streptomyces</taxon>
    </lineage>
</organism>